<dbReference type="SUPFAM" id="SSF53649">
    <property type="entry name" value="Alkaline phosphatase-like"/>
    <property type="match status" value="1"/>
</dbReference>
<dbReference type="InterPro" id="IPR017850">
    <property type="entry name" value="Alkaline_phosphatase_core_sf"/>
</dbReference>
<protein>
    <submittedName>
        <fullName evidence="2">Uncharacterized protein</fullName>
    </submittedName>
</protein>
<feature type="transmembrane region" description="Helical" evidence="1">
    <location>
        <begin position="621"/>
        <end position="639"/>
    </location>
</feature>
<keyword evidence="1" id="KW-1133">Transmembrane helix</keyword>
<dbReference type="Proteomes" id="UP000037175">
    <property type="component" value="Unassembled WGS sequence"/>
</dbReference>
<feature type="transmembrane region" description="Helical" evidence="1">
    <location>
        <begin position="595"/>
        <end position="614"/>
    </location>
</feature>
<evidence type="ECO:0000313" key="2">
    <source>
        <dbReference type="EMBL" id="KNZ68562.1"/>
    </source>
</evidence>
<keyword evidence="1" id="KW-0812">Transmembrane</keyword>
<evidence type="ECO:0000313" key="3">
    <source>
        <dbReference type="Proteomes" id="UP000037175"/>
    </source>
</evidence>
<proteinExistence type="predicted"/>
<dbReference type="Gene3D" id="3.40.720.10">
    <property type="entry name" value="Alkaline Phosphatase, subunit A"/>
    <property type="match status" value="1"/>
</dbReference>
<reference evidence="3" key="1">
    <citation type="submission" date="2015-07" db="EMBL/GenBank/DDBJ databases">
        <title>Complete Genome of Thermincola ferriacetica strain Z-0001T.</title>
        <authorList>
            <person name="Lusk B."/>
            <person name="Badalamenti J.P."/>
            <person name="Parameswaran P."/>
            <person name="Bond D.R."/>
            <person name="Torres C.I."/>
        </authorList>
    </citation>
    <scope>NUCLEOTIDE SEQUENCE [LARGE SCALE GENOMIC DNA]</scope>
    <source>
        <strain evidence="3">Z-0001</strain>
    </source>
</reference>
<feature type="transmembrane region" description="Helical" evidence="1">
    <location>
        <begin position="472"/>
        <end position="492"/>
    </location>
</feature>
<feature type="transmembrane region" description="Helical" evidence="1">
    <location>
        <begin position="501"/>
        <end position="521"/>
    </location>
</feature>
<accession>A0A0L6VZ07</accession>
<comment type="caution">
    <text evidence="2">The sequence shown here is derived from an EMBL/GenBank/DDBJ whole genome shotgun (WGS) entry which is preliminary data.</text>
</comment>
<evidence type="ECO:0000256" key="1">
    <source>
        <dbReference type="SAM" id="Phobius"/>
    </source>
</evidence>
<feature type="transmembrane region" description="Helical" evidence="1">
    <location>
        <begin position="26"/>
        <end position="48"/>
    </location>
</feature>
<dbReference type="EMBL" id="LGTE01000027">
    <property type="protein sequence ID" value="KNZ68562.1"/>
    <property type="molecule type" value="Genomic_DNA"/>
</dbReference>
<feature type="transmembrane region" description="Helical" evidence="1">
    <location>
        <begin position="741"/>
        <end position="759"/>
    </location>
</feature>
<gene>
    <name evidence="2" type="ORF">Tfer_2891</name>
</gene>
<feature type="transmembrane region" description="Helical" evidence="1">
    <location>
        <begin position="716"/>
        <end position="735"/>
    </location>
</feature>
<feature type="transmembrane region" description="Helical" evidence="1">
    <location>
        <begin position="573"/>
        <end position="589"/>
    </location>
</feature>
<dbReference type="PATRIC" id="fig|281456.6.peg.3025"/>
<dbReference type="AlphaFoldDB" id="A0A0L6VZ07"/>
<sequence length="769" mass="84061">MLFWAQLLKTFLKGDVELESRGNKRILRLVSIQVIMVIILVFGLPVFAEALPEKHKGNVTIVVMDKISMQDLVQASVPNIMNLVSRGAAGLMTTNPASGAARISPNTYATIGAGAKIQAGYSGVMAFNESEIEPQSHAPAAQEYEVRTGIKPGKGSVLHIGIAEIWNYNKELKYDYAVGGLGTALHAAGLRTAVLGNSDTNESFFRQVATIAMDRNGLVDYGDVSPRLLVRDKKSVFGRSTDYKKMLADYKELKKKADLIVLDLGDTARLDLASSSLLPEIVIAKRKDVLAKADNFIGALCKQIDFSNDLVILLSPGPSAQAMEERNYLTPVIIAGKGFRPGILESPTTKRTGLISNTDIVPTVLQFYNLPLRIPMDGTSVQLNGQPLQSVHSEKVIDTLIKMNRDIVRTFNARYPIVKGFINFALILTLVSAAGIYLKFKYLRHIKPLLLAVTIAPLAMLLLYFFPQPTVISSVAEVIALTAGLSIAFILGKRLAGNKGLWAFAIAGSFTTLIIILDMFAGGILNKTSPLSYDPMSGARFYGIGNEYMGVLIGSLLMGLGTWPGTMTKKRRAVSVLFMLITVYVMMAPNLGTNVGGTIAALIGFAVAVVLLFDIKINFKVFALLFALLGILFTGFLFFDMSRSPEHQSHIGRTMNLLAEGGLQEALNIIARKWEVNWRLLHGTTWSWVYFSGLISILLLWRWLKDEMEFLQTENPIFFKFLKAIIAGSIGALLFNDSGVVAAAILIIYGTAPLFAMVIDRMFGGEVEQ</sequence>
<feature type="transmembrane region" description="Helical" evidence="1">
    <location>
        <begin position="449"/>
        <end position="466"/>
    </location>
</feature>
<feature type="transmembrane region" description="Helical" evidence="1">
    <location>
        <begin position="685"/>
        <end position="704"/>
    </location>
</feature>
<feature type="transmembrane region" description="Helical" evidence="1">
    <location>
        <begin position="541"/>
        <end position="561"/>
    </location>
</feature>
<feature type="transmembrane region" description="Helical" evidence="1">
    <location>
        <begin position="417"/>
        <end position="437"/>
    </location>
</feature>
<keyword evidence="1" id="KW-0472">Membrane</keyword>
<name>A0A0L6VZ07_9FIRM</name>
<organism evidence="2 3">
    <name type="scientific">Thermincola ferriacetica</name>
    <dbReference type="NCBI Taxonomy" id="281456"/>
    <lineage>
        <taxon>Bacteria</taxon>
        <taxon>Bacillati</taxon>
        <taxon>Bacillota</taxon>
        <taxon>Clostridia</taxon>
        <taxon>Eubacteriales</taxon>
        <taxon>Thermincolaceae</taxon>
        <taxon>Thermincola</taxon>
    </lineage>
</organism>
<keyword evidence="3" id="KW-1185">Reference proteome</keyword>